<dbReference type="Pfam" id="PF00353">
    <property type="entry name" value="HemolysinCabind"/>
    <property type="match status" value="4"/>
</dbReference>
<dbReference type="PANTHER" id="PTHR38340">
    <property type="entry name" value="S-LAYER PROTEIN"/>
    <property type="match status" value="1"/>
</dbReference>
<dbReference type="Proteomes" id="UP001429580">
    <property type="component" value="Unassembled WGS sequence"/>
</dbReference>
<dbReference type="InterPro" id="IPR012334">
    <property type="entry name" value="Pectin_lyas_fold"/>
</dbReference>
<dbReference type="Gene3D" id="2.150.10.10">
    <property type="entry name" value="Serralysin-like metalloprotease, C-terminal"/>
    <property type="match status" value="2"/>
</dbReference>
<feature type="region of interest" description="Disordered" evidence="3">
    <location>
        <begin position="545"/>
        <end position="577"/>
    </location>
</feature>
<dbReference type="SUPFAM" id="SSF51120">
    <property type="entry name" value="beta-Roll"/>
    <property type="match status" value="2"/>
</dbReference>
<organism evidence="4 5">
    <name type="scientific">Pseudochelatococcus lubricantis</name>
    <dbReference type="NCBI Taxonomy" id="1538102"/>
    <lineage>
        <taxon>Bacteria</taxon>
        <taxon>Pseudomonadati</taxon>
        <taxon>Pseudomonadota</taxon>
        <taxon>Alphaproteobacteria</taxon>
        <taxon>Hyphomicrobiales</taxon>
        <taxon>Chelatococcaceae</taxon>
        <taxon>Pseudochelatococcus</taxon>
    </lineage>
</organism>
<comment type="caution">
    <text evidence="4">The sequence shown here is derived from an EMBL/GenBank/DDBJ whole genome shotgun (WGS) entry which is preliminary data.</text>
</comment>
<dbReference type="InterPro" id="IPR050557">
    <property type="entry name" value="RTX_toxin/Mannuronan_C5-epim"/>
</dbReference>
<reference evidence="4 5" key="1">
    <citation type="submission" date="2020-03" db="EMBL/GenBank/DDBJ databases">
        <title>Genomic Encyclopedia of Type Strains, Phase IV (KMG-IV): sequencing the most valuable type-strain genomes for metagenomic binning, comparative biology and taxonomic classification.</title>
        <authorList>
            <person name="Goeker M."/>
        </authorList>
    </citation>
    <scope>NUCLEOTIDE SEQUENCE [LARGE SCALE GENOMIC DNA]</scope>
    <source>
        <strain evidence="4 5">DSM 103870</strain>
    </source>
</reference>
<dbReference type="InterPro" id="IPR011049">
    <property type="entry name" value="Serralysin-like_metalloprot_C"/>
</dbReference>
<dbReference type="EMBL" id="JAASQI010000003">
    <property type="protein sequence ID" value="NIJ57860.1"/>
    <property type="molecule type" value="Genomic_DNA"/>
</dbReference>
<evidence type="ECO:0000256" key="1">
    <source>
        <dbReference type="ARBA" id="ARBA00004613"/>
    </source>
</evidence>
<evidence type="ECO:0000313" key="4">
    <source>
        <dbReference type="EMBL" id="NIJ57860.1"/>
    </source>
</evidence>
<dbReference type="InterPro" id="IPR018511">
    <property type="entry name" value="Hemolysin-typ_Ca-bd_CS"/>
</dbReference>
<dbReference type="Gene3D" id="2.160.20.10">
    <property type="entry name" value="Single-stranded right-handed beta-helix, Pectin lyase-like"/>
    <property type="match status" value="1"/>
</dbReference>
<name>A0ABX0V0R4_9HYPH</name>
<evidence type="ECO:0000256" key="3">
    <source>
        <dbReference type="SAM" id="MobiDB-lite"/>
    </source>
</evidence>
<accession>A0ABX0V0R4</accession>
<dbReference type="InterPro" id="IPR001343">
    <property type="entry name" value="Hemolysn_Ca-bd"/>
</dbReference>
<sequence>MTGVNIHDNARAGVRVEGSTDTLIENNIIHNNGVETPGAYDAINIRVRDDTEPGHTGNIYRSTNTRIIDNVITSNGATRYGIREEISNSTIASPSHTSVSGNTITNMTAGDYYIPATSATEGDDFLPGTSGADSFAGLGGNDVYVVNHSGDVVTELPNKGIDTVISHLAGVYTLTANVENLIIGAGSFNGNGNDLDNTITGNDSANLLKGNGGNDILDGKAGDDTLQGGAGNDTLIGGTGADRMEGGAGDDVYDVDNAGDVVVEKTGEGYDTVYSSVSYVLPTQVEKLVLKGTANLNATGNSGTNHLVGNTGNNVLDGGAGADTLEGGAGNDTYIVDHSGDVVIENANSGIDTVVSNRSYTLGAHVENLLLQGGDIDGTGNALANFIGGGSGKNILRGGAGDDILDGGAGVDRLWGGEGNDVFILRKGEIAGDIIEDFVGNGVGVGDRIVLSGFSSGATLTNVGGNSWKVTDGAHTEVFSIKTPAGEVAFDKNCDAVFENLPALTAGNLSDISSIIASLGTAPSTFASVAAATAVETETNTVQRDGGLIDGPARGKATAAVSGSNTSGSSTWGHDTDQESTMLGVRPLSVFDDFFPG</sequence>
<proteinExistence type="predicted"/>
<keyword evidence="5" id="KW-1185">Reference proteome</keyword>
<keyword evidence="2" id="KW-0964">Secreted</keyword>
<protein>
    <submittedName>
        <fullName evidence="4">Ca2+-binding RTX toxin-like protein</fullName>
    </submittedName>
</protein>
<dbReference type="PRINTS" id="PR00313">
    <property type="entry name" value="CABNDNGRPT"/>
</dbReference>
<evidence type="ECO:0000256" key="2">
    <source>
        <dbReference type="ARBA" id="ARBA00022525"/>
    </source>
</evidence>
<feature type="compositionally biased region" description="Low complexity" evidence="3">
    <location>
        <begin position="557"/>
        <end position="573"/>
    </location>
</feature>
<dbReference type="PANTHER" id="PTHR38340:SF1">
    <property type="entry name" value="S-LAYER PROTEIN"/>
    <property type="match status" value="1"/>
</dbReference>
<dbReference type="PROSITE" id="PS00330">
    <property type="entry name" value="HEMOLYSIN_CALCIUM"/>
    <property type="match status" value="3"/>
</dbReference>
<gene>
    <name evidence="4" type="ORF">FHS82_001696</name>
</gene>
<evidence type="ECO:0000313" key="5">
    <source>
        <dbReference type="Proteomes" id="UP001429580"/>
    </source>
</evidence>
<comment type="subcellular location">
    <subcellularLocation>
        <location evidence="1">Secreted</location>
    </subcellularLocation>
</comment>